<gene>
    <name evidence="5" type="ORF">INT45_007335</name>
</gene>
<evidence type="ECO:0000313" key="6">
    <source>
        <dbReference type="Proteomes" id="UP000646827"/>
    </source>
</evidence>
<dbReference type="PANTHER" id="PTHR46910:SF1">
    <property type="entry name" value="MISCELLANEOUS ZN(II)2CYS6 TRANSCRIPTION FACTOR (EUROFUNG)-RELATED"/>
    <property type="match status" value="1"/>
</dbReference>
<dbReference type="Pfam" id="PF00172">
    <property type="entry name" value="Zn_clus"/>
    <property type="match status" value="1"/>
</dbReference>
<dbReference type="SMART" id="SM00066">
    <property type="entry name" value="GAL4"/>
    <property type="match status" value="1"/>
</dbReference>
<dbReference type="Proteomes" id="UP000646827">
    <property type="component" value="Unassembled WGS sequence"/>
</dbReference>
<dbReference type="Gene3D" id="4.10.240.10">
    <property type="entry name" value="Zn(2)-C6 fungal-type DNA-binding domain"/>
    <property type="match status" value="1"/>
</dbReference>
<dbReference type="InterPro" id="IPR036864">
    <property type="entry name" value="Zn2-C6_fun-type_DNA-bd_sf"/>
</dbReference>
<accession>A0A8H7S3B6</accession>
<evidence type="ECO:0000256" key="1">
    <source>
        <dbReference type="ARBA" id="ARBA00022723"/>
    </source>
</evidence>
<protein>
    <recommendedName>
        <fullName evidence="4">Zn(2)-C6 fungal-type domain-containing protein</fullName>
    </recommendedName>
</protein>
<feature type="coiled-coil region" evidence="3">
    <location>
        <begin position="61"/>
        <end position="95"/>
    </location>
</feature>
<proteinExistence type="predicted"/>
<dbReference type="InterPro" id="IPR001138">
    <property type="entry name" value="Zn2Cys6_DnaBD"/>
</dbReference>
<dbReference type="SUPFAM" id="SSF57701">
    <property type="entry name" value="Zn2/Cys6 DNA-binding domain"/>
    <property type="match status" value="1"/>
</dbReference>
<evidence type="ECO:0000313" key="5">
    <source>
        <dbReference type="EMBL" id="KAG2220723.1"/>
    </source>
</evidence>
<dbReference type="GO" id="GO:0006351">
    <property type="term" value="P:DNA-templated transcription"/>
    <property type="evidence" value="ECO:0007669"/>
    <property type="project" value="InterPro"/>
</dbReference>
<feature type="domain" description="Zn(2)-C6 fungal-type" evidence="4">
    <location>
        <begin position="19"/>
        <end position="49"/>
    </location>
</feature>
<dbReference type="EMBL" id="JAEPRB010000131">
    <property type="protein sequence ID" value="KAG2220723.1"/>
    <property type="molecule type" value="Genomic_DNA"/>
</dbReference>
<dbReference type="SMART" id="SM00906">
    <property type="entry name" value="Fungal_trans"/>
    <property type="match status" value="1"/>
</dbReference>
<dbReference type="CDD" id="cd12148">
    <property type="entry name" value="fungal_TF_MHR"/>
    <property type="match status" value="1"/>
</dbReference>
<dbReference type="GO" id="GO:0008270">
    <property type="term" value="F:zinc ion binding"/>
    <property type="evidence" value="ECO:0007669"/>
    <property type="project" value="InterPro"/>
</dbReference>
<dbReference type="PROSITE" id="PS50048">
    <property type="entry name" value="ZN2_CY6_FUNGAL_2"/>
    <property type="match status" value="1"/>
</dbReference>
<dbReference type="PANTHER" id="PTHR46910">
    <property type="entry name" value="TRANSCRIPTION FACTOR PDR1"/>
    <property type="match status" value="1"/>
</dbReference>
<organism evidence="5 6">
    <name type="scientific">Circinella minor</name>
    <dbReference type="NCBI Taxonomy" id="1195481"/>
    <lineage>
        <taxon>Eukaryota</taxon>
        <taxon>Fungi</taxon>
        <taxon>Fungi incertae sedis</taxon>
        <taxon>Mucoromycota</taxon>
        <taxon>Mucoromycotina</taxon>
        <taxon>Mucoromycetes</taxon>
        <taxon>Mucorales</taxon>
        <taxon>Lichtheimiaceae</taxon>
        <taxon>Circinella</taxon>
    </lineage>
</organism>
<keyword evidence="2" id="KW-0539">Nucleus</keyword>
<evidence type="ECO:0000259" key="4">
    <source>
        <dbReference type="PROSITE" id="PS50048"/>
    </source>
</evidence>
<evidence type="ECO:0000256" key="2">
    <source>
        <dbReference type="ARBA" id="ARBA00023242"/>
    </source>
</evidence>
<name>A0A8H7S3B6_9FUNG</name>
<dbReference type="PROSITE" id="PS00463">
    <property type="entry name" value="ZN2_CY6_FUNGAL_1"/>
    <property type="match status" value="1"/>
</dbReference>
<dbReference type="GO" id="GO:0003677">
    <property type="term" value="F:DNA binding"/>
    <property type="evidence" value="ECO:0007669"/>
    <property type="project" value="InterPro"/>
</dbReference>
<evidence type="ECO:0000256" key="3">
    <source>
        <dbReference type="SAM" id="Coils"/>
    </source>
</evidence>
<dbReference type="InterPro" id="IPR007219">
    <property type="entry name" value="XnlR_reg_dom"/>
</dbReference>
<dbReference type="OrthoDB" id="3266505at2759"/>
<reference evidence="5 6" key="1">
    <citation type="submission" date="2020-12" db="EMBL/GenBank/DDBJ databases">
        <title>Metabolic potential, ecology and presence of endohyphal bacteria is reflected in genomic diversity of Mucoromycotina.</title>
        <authorList>
            <person name="Muszewska A."/>
            <person name="Okrasinska A."/>
            <person name="Steczkiewicz K."/>
            <person name="Drgas O."/>
            <person name="Orlowska M."/>
            <person name="Perlinska-Lenart U."/>
            <person name="Aleksandrzak-Piekarczyk T."/>
            <person name="Szatraj K."/>
            <person name="Zielenkiewicz U."/>
            <person name="Pilsyk S."/>
            <person name="Malc E."/>
            <person name="Mieczkowski P."/>
            <person name="Kruszewska J.S."/>
            <person name="Biernat P."/>
            <person name="Pawlowska J."/>
        </authorList>
    </citation>
    <scope>NUCLEOTIDE SEQUENCE [LARGE SCALE GENOMIC DNA]</scope>
    <source>
        <strain evidence="5 6">CBS 142.35</strain>
    </source>
</reference>
<dbReference type="AlphaFoldDB" id="A0A8H7S3B6"/>
<dbReference type="InterPro" id="IPR050987">
    <property type="entry name" value="AtrR-like"/>
</dbReference>
<keyword evidence="1" id="KW-0479">Metal-binding</keyword>
<sequence>MPLQNFNAPVSKKIRMTLACGRCREKKVKCDFAHPSCLRCQKANATCSYAGSPTQLDLFNLIQVNETVNLLQKRVRSLENELQSIHEKKEQSELRGKSEEHNQWNLTITNQGLRIDTDIVSMDDLYQLFNSNLISPTPSSPCDEMIVIKEKLWKSEYKTFPLYNIWEGGTPSLSSSSLSQHHHYGDNITSDDYNEHHHHHDKNCQQFDSNNDSSFFYPHQCQPSPSLLGVKDSQHVPKFVLDRLIGVYQECFICLNEPWHDDTLSHRYFHEELDPLLANAIFAWSARHGAIYHDLFQGQDPNLVGEPFFEKTKELLKDRFTTSNIDTVHALLIIHNYMMGKTGIDRNQAESEAYMYLGLAIRMTLDLKMNQEIETTPIKKERNRRFYWLAYFLETLCTLNIGKPMSLPDDNNNSKTVGFPAPLNHEIGPIRWRVEFMSQRFRVIRIYRRLMELTTVALEKQPLSLQTINALDKQVKDWYAGLEFHFRYDPHDPKWKTTNQATWMRDLGCLKLNIEYHYTMMQIYSLVLASSSPGTPMNISALQISRFSADKILELIGSWSISLPKEAWCYFALEPVMVTIRLYTQFIEQRDEDSLVIKGRMKRIAVILEDSPVIHSHMVRKILDTIYTSIGAASLEEQSLQATPSLDYWSSNLMTALSPSDFMQSPHGA</sequence>
<dbReference type="CDD" id="cd00067">
    <property type="entry name" value="GAL4"/>
    <property type="match status" value="1"/>
</dbReference>
<keyword evidence="3" id="KW-0175">Coiled coil</keyword>
<dbReference type="Pfam" id="PF04082">
    <property type="entry name" value="Fungal_trans"/>
    <property type="match status" value="1"/>
</dbReference>
<keyword evidence="6" id="KW-1185">Reference proteome</keyword>
<comment type="caution">
    <text evidence="5">The sequence shown here is derived from an EMBL/GenBank/DDBJ whole genome shotgun (WGS) entry which is preliminary data.</text>
</comment>
<dbReference type="GO" id="GO:0000981">
    <property type="term" value="F:DNA-binding transcription factor activity, RNA polymerase II-specific"/>
    <property type="evidence" value="ECO:0007669"/>
    <property type="project" value="InterPro"/>
</dbReference>